<organism evidence="2 3">
    <name type="scientific">Polistes dominula</name>
    <name type="common">European paper wasp</name>
    <name type="synonym">Vespa dominula</name>
    <dbReference type="NCBI Taxonomy" id="743375"/>
    <lineage>
        <taxon>Eukaryota</taxon>
        <taxon>Metazoa</taxon>
        <taxon>Ecdysozoa</taxon>
        <taxon>Arthropoda</taxon>
        <taxon>Hexapoda</taxon>
        <taxon>Insecta</taxon>
        <taxon>Pterygota</taxon>
        <taxon>Neoptera</taxon>
        <taxon>Endopterygota</taxon>
        <taxon>Hymenoptera</taxon>
        <taxon>Apocrita</taxon>
        <taxon>Aculeata</taxon>
        <taxon>Vespoidea</taxon>
        <taxon>Vespidae</taxon>
        <taxon>Polistinae</taxon>
        <taxon>Polistini</taxon>
        <taxon>Polistes</taxon>
    </lineage>
</organism>
<evidence type="ECO:0000256" key="1">
    <source>
        <dbReference type="SAM" id="MobiDB-lite"/>
    </source>
</evidence>
<feature type="region of interest" description="Disordered" evidence="1">
    <location>
        <begin position="843"/>
        <end position="906"/>
    </location>
</feature>
<gene>
    <name evidence="3" type="primary">LOC107064541</name>
</gene>
<feature type="region of interest" description="Disordered" evidence="1">
    <location>
        <begin position="737"/>
        <end position="782"/>
    </location>
</feature>
<feature type="compositionally biased region" description="Polar residues" evidence="1">
    <location>
        <begin position="106"/>
        <end position="125"/>
    </location>
</feature>
<feature type="compositionally biased region" description="Basic and acidic residues" evidence="1">
    <location>
        <begin position="772"/>
        <end position="782"/>
    </location>
</feature>
<feature type="compositionally biased region" description="Basic and acidic residues" evidence="1">
    <location>
        <begin position="392"/>
        <end position="402"/>
    </location>
</feature>
<feature type="region of interest" description="Disordered" evidence="1">
    <location>
        <begin position="106"/>
        <end position="153"/>
    </location>
</feature>
<feature type="region of interest" description="Disordered" evidence="1">
    <location>
        <begin position="194"/>
        <end position="248"/>
    </location>
</feature>
<sequence>MGQAWCKEKTSKAQDSKSPLDRVFVRCAHRIYPSLKEEGSVLGGATQRVTSSEIGYAGSPPRDVLTRGRSIDSVDRPFQPSDWVDVNLEVPSTPRPNSVLTNLTIDTNLYPPTTTPTSIRSNNLKDVTPVPPPRRKKRNRGRPLPPKPDEIADKTMCNLRHVDSCEEPLYSSVVSNNSPRMLLNDYATMEDVVGRVDSDDDDGGGVGGGDVGMKKKKKKQQQQQESEDEGCIYRNQTNGTRDSPRLKEYSKGVMPEGKRTKEIYEHKASITEVNGTGRIISSEVVSGKRLSQNYDKKIHKNTNQNKKINDTEEYERFVNGRTIKDSSSTPNQKDNVDTCKRSKELLIKRQIDDTINKNDGNLLEANIRPKNYSTVSLPNYDELDVGRYEMKRNNDEQGEHEKIRSRRPVRSSTGSLPVESFLQPFSQKTSIRLEDYISRHGSTENLSEYEVLEGKLPCTDSDGKTEFLKYDSSKLEDWDIGDIGNCELNHHQRPHEDPDIADRDVVDFHQTRENTHVVQKPVSFGKPTEFVNDTKLNCILMEQDRCIQEETKELSKPDKPPLCKEPVCSNRINSFYSDNIGGEIGKKKKEEEEEEEKEDDFDRSNSKRMIFGRSLSNESEPNDPVDVSCETKELRLRETNKMIRTISEELLTREMLPDRNTSFFDGDDEKNLKMKKIQTPPPSPENKIKAEIVENEHSILLKVLKEEAALAAEGSNFSSMTPSLTELEVALSDMLEKEQNDQQDISKNEHHSDDRSLSPSGCNEQIEPKIIPIDKHSDRRNDLRPVSLGDILKKNSPKNQRKVSFCAWEEKELIYNDDNDDDDDDDDSRVNKNYDKKIIIRDKPDEPMRRYSLDDSIMNDKSEDTPTPPRRRHRPSCPSGILREDQRTSINGAKIHSDTEHGDRLI</sequence>
<dbReference type="RefSeq" id="XP_015172808.1">
    <property type="nucleotide sequence ID" value="XM_015317322.1"/>
</dbReference>
<feature type="compositionally biased region" description="Basic and acidic residues" evidence="1">
    <location>
        <begin position="843"/>
        <end position="864"/>
    </location>
</feature>
<name>A0ABM1HXX1_POLDO</name>
<feature type="region of interest" description="Disordered" evidence="1">
    <location>
        <begin position="579"/>
        <end position="608"/>
    </location>
</feature>
<dbReference type="GeneID" id="107064541"/>
<accession>A0ABM1HXX1</accession>
<feature type="compositionally biased region" description="Basic and acidic residues" evidence="1">
    <location>
        <begin position="737"/>
        <end position="756"/>
    </location>
</feature>
<evidence type="ECO:0000313" key="2">
    <source>
        <dbReference type="Proteomes" id="UP000694924"/>
    </source>
</evidence>
<reference evidence="3" key="1">
    <citation type="submission" date="2025-08" db="UniProtKB">
        <authorList>
            <consortium name="RefSeq"/>
        </authorList>
    </citation>
    <scope>IDENTIFICATION</scope>
    <source>
        <tissue evidence="3">Whole body</tissue>
    </source>
</reference>
<dbReference type="Proteomes" id="UP000694924">
    <property type="component" value="Unplaced"/>
</dbReference>
<evidence type="ECO:0000313" key="3">
    <source>
        <dbReference type="RefSeq" id="XP_015172808.1"/>
    </source>
</evidence>
<feature type="region of interest" description="Disordered" evidence="1">
    <location>
        <begin position="392"/>
        <end position="417"/>
    </location>
</feature>
<feature type="compositionally biased region" description="Basic and acidic residues" evidence="1">
    <location>
        <begin position="895"/>
        <end position="906"/>
    </location>
</feature>
<protein>
    <submittedName>
        <fullName evidence="3">Uncharacterized protein LOC107064541 isoform X1</fullName>
    </submittedName>
</protein>
<proteinExistence type="predicted"/>
<keyword evidence="2" id="KW-1185">Reference proteome</keyword>